<organism evidence="1 2">
    <name type="scientific">Branchiibius hedensis</name>
    <dbReference type="NCBI Taxonomy" id="672460"/>
    <lineage>
        <taxon>Bacteria</taxon>
        <taxon>Bacillati</taxon>
        <taxon>Actinomycetota</taxon>
        <taxon>Actinomycetes</taxon>
        <taxon>Micrococcales</taxon>
        <taxon>Dermacoccaceae</taxon>
        <taxon>Branchiibius</taxon>
    </lineage>
</organism>
<name>A0A2Y9BTM7_9MICO</name>
<evidence type="ECO:0000313" key="1">
    <source>
        <dbReference type="EMBL" id="SSA34262.1"/>
    </source>
</evidence>
<reference evidence="2" key="1">
    <citation type="submission" date="2016-10" db="EMBL/GenBank/DDBJ databases">
        <authorList>
            <person name="Varghese N."/>
            <person name="Submissions S."/>
        </authorList>
    </citation>
    <scope>NUCLEOTIDE SEQUENCE [LARGE SCALE GENOMIC DNA]</scope>
    <source>
        <strain evidence="2">DSM 22951</strain>
    </source>
</reference>
<dbReference type="Proteomes" id="UP000250028">
    <property type="component" value="Unassembled WGS sequence"/>
</dbReference>
<evidence type="ECO:0000313" key="2">
    <source>
        <dbReference type="Proteomes" id="UP000250028"/>
    </source>
</evidence>
<gene>
    <name evidence="1" type="ORF">SAMN04489750_1571</name>
</gene>
<protein>
    <submittedName>
        <fullName evidence="1">Uncharacterized protein</fullName>
    </submittedName>
</protein>
<dbReference type="AlphaFoldDB" id="A0A2Y9BTM7"/>
<proteinExistence type="predicted"/>
<dbReference type="EMBL" id="UESZ01000001">
    <property type="protein sequence ID" value="SSA34262.1"/>
    <property type="molecule type" value="Genomic_DNA"/>
</dbReference>
<sequence length="48" mass="5430">MLVQREHGQDDARPAAAEIRAAHHAVTVFDRDDIEQLQVHTLELIDPT</sequence>
<keyword evidence="2" id="KW-1185">Reference proteome</keyword>
<accession>A0A2Y9BTM7</accession>